<name>A0AAD6N989_PENCN</name>
<dbReference type="Pfam" id="PF01488">
    <property type="entry name" value="Shikimate_DH"/>
    <property type="match status" value="1"/>
</dbReference>
<keyword evidence="7" id="KW-1185">Reference proteome</keyword>
<evidence type="ECO:0000256" key="2">
    <source>
        <dbReference type="ARBA" id="ARBA00009349"/>
    </source>
</evidence>
<comment type="caution">
    <text evidence="6">The sequence shown here is derived from an EMBL/GenBank/DDBJ whole genome shotgun (WGS) entry which is preliminary data.</text>
</comment>
<evidence type="ECO:0000259" key="5">
    <source>
        <dbReference type="Pfam" id="PF18317"/>
    </source>
</evidence>
<dbReference type="AlphaFoldDB" id="A0AAD6N989"/>
<dbReference type="GO" id="GO:0003855">
    <property type="term" value="F:3-dehydroquinate dehydratase activity"/>
    <property type="evidence" value="ECO:0007669"/>
    <property type="project" value="InterPro"/>
</dbReference>
<evidence type="ECO:0008006" key="8">
    <source>
        <dbReference type="Google" id="ProtNLM"/>
    </source>
</evidence>
<proteinExistence type="inferred from homology"/>
<dbReference type="Gene3D" id="3.40.50.10860">
    <property type="entry name" value="Leucine Dehydrogenase, chain A, domain 1"/>
    <property type="match status" value="1"/>
</dbReference>
<dbReference type="InterPro" id="IPR013785">
    <property type="entry name" value="Aldolase_TIM"/>
</dbReference>
<gene>
    <name evidence="6" type="ORF">N7460_004941</name>
</gene>
<feature type="domain" description="Shikimate dehydrogenase substrate binding N-terminal" evidence="4">
    <location>
        <begin position="458"/>
        <end position="542"/>
    </location>
</feature>
<dbReference type="SUPFAM" id="SSF53223">
    <property type="entry name" value="Aminoacid dehydrogenase-like, N-terminal domain"/>
    <property type="match status" value="1"/>
</dbReference>
<dbReference type="InterPro" id="IPR046346">
    <property type="entry name" value="Aminoacid_DH-like_N_sf"/>
</dbReference>
<evidence type="ECO:0000313" key="6">
    <source>
        <dbReference type="EMBL" id="KAJ6043586.1"/>
    </source>
</evidence>
<accession>A0AAD6N989</accession>
<dbReference type="PANTHER" id="PTHR21089:SF1">
    <property type="entry name" value="BIFUNCTIONAL 3-DEHYDROQUINATE DEHYDRATASE_SHIKIMATE DEHYDROGENASE, CHLOROPLASTIC"/>
    <property type="match status" value="1"/>
</dbReference>
<feature type="domain" description="SDH C-terminal" evidence="5">
    <location>
        <begin position="724"/>
        <end position="754"/>
    </location>
</feature>
<protein>
    <recommendedName>
        <fullName evidence="8">Quinate repressor protein</fullName>
    </recommendedName>
</protein>
<evidence type="ECO:0000259" key="4">
    <source>
        <dbReference type="Pfam" id="PF08501"/>
    </source>
</evidence>
<dbReference type="Gene3D" id="3.20.20.70">
    <property type="entry name" value="Aldolase class I"/>
    <property type="match status" value="1"/>
</dbReference>
<dbReference type="InterPro" id="IPR001381">
    <property type="entry name" value="DHquinase_I"/>
</dbReference>
<dbReference type="Proteomes" id="UP001219568">
    <property type="component" value="Unassembled WGS sequence"/>
</dbReference>
<organism evidence="6 7">
    <name type="scientific">Penicillium canescens</name>
    <dbReference type="NCBI Taxonomy" id="5083"/>
    <lineage>
        <taxon>Eukaryota</taxon>
        <taxon>Fungi</taxon>
        <taxon>Dikarya</taxon>
        <taxon>Ascomycota</taxon>
        <taxon>Pezizomycotina</taxon>
        <taxon>Eurotiomycetes</taxon>
        <taxon>Eurotiomycetidae</taxon>
        <taxon>Eurotiales</taxon>
        <taxon>Aspergillaceae</taxon>
        <taxon>Penicillium</taxon>
    </lineage>
</organism>
<reference evidence="6" key="2">
    <citation type="submission" date="2023-01" db="EMBL/GenBank/DDBJ databases">
        <authorList>
            <person name="Petersen C."/>
        </authorList>
    </citation>
    <scope>NUCLEOTIDE SEQUENCE</scope>
    <source>
        <strain evidence="6">IBT 15450</strain>
    </source>
</reference>
<evidence type="ECO:0000259" key="3">
    <source>
        <dbReference type="Pfam" id="PF01488"/>
    </source>
</evidence>
<evidence type="ECO:0000313" key="7">
    <source>
        <dbReference type="Proteomes" id="UP001219568"/>
    </source>
</evidence>
<evidence type="ECO:0000256" key="1">
    <source>
        <dbReference type="ARBA" id="ARBA00006477"/>
    </source>
</evidence>
<dbReference type="Gene3D" id="3.40.50.720">
    <property type="entry name" value="NAD(P)-binding Rossmann-like Domain"/>
    <property type="match status" value="1"/>
</dbReference>
<dbReference type="Pfam" id="PF18317">
    <property type="entry name" value="SDH_C"/>
    <property type="match status" value="1"/>
</dbReference>
<dbReference type="InterPro" id="IPR041121">
    <property type="entry name" value="SDH_C"/>
</dbReference>
<sequence>MPSLRTGPAFLGSPPVTPGLREQPISRKYNADATILLVGFVGAGKKTLGLIASIALRRKLIDYDAFFHSQVKSSPQNFIATYGFARYREVETELSQDLLTKHQKGCVIVGLGVTASTSQKQLLEAFARDHPVIYVRRDEATLRRFIQANPEKFDRVLSIGNAFFESCSNFDFFNITQVPSQQDEDHLYAPLKLKEIERVFVTLLHRIFGNPQKQLFSADPFSTTYTYALMLSLSQLDGANFDLEVLDSGADAIHLTLFPEDFNQELAARLSQHMTTLRNQTRVPIILDARADPRKKDFPEYSVFVEIALRVAPEALTCHLVGASEYAQTIRAAKGHTKLIAVHTQSEPIGLALSSPDIHIVRRQVKELGFDAIRLTGKLGSPDNAISCAIFRQNLLDSLGIPVIAYNESTSGRASMFLNSTLSPVSIPSNYEGPWLPLRETQEALQAFSLVLKNSFAIVGQNVSQSLSPAMHQAAYTSCGLPHEYKAKSIDGFENIPQMLASVSSNTLFRGIAISLPFKTQVLSCLEEINPDARDIHAVNTVVLEHESQPSGNRRFFWRGYNTDYIGIKDCIHGHLSPANAIRDGSTALILGAGGMAHAAAYACYQLGVRSMFIYNRTPSNARKLADYYNQWATSKGDHALHLDVIESIKDPWPSDARLPTIVVSCIPGQDVDSQLPVEFRISDQWLGSRTGGVFVEVAYGPLKTSLMEQILPLSKTGWIVVDGLKVLVKQGIAQYELFTNRPAPVHVMRRAVEEEATKSGYFHI</sequence>
<feature type="domain" description="Quinate/shikimate 5-dehydrogenase/glutamyl-tRNA reductase" evidence="3">
    <location>
        <begin position="585"/>
        <end position="631"/>
    </location>
</feature>
<dbReference type="PANTHER" id="PTHR21089">
    <property type="entry name" value="SHIKIMATE DEHYDROGENASE"/>
    <property type="match status" value="1"/>
</dbReference>
<comment type="similarity">
    <text evidence="2">In the N-terminal section; belongs to the shikimate kinase family.</text>
</comment>
<dbReference type="InterPro" id="IPR022893">
    <property type="entry name" value="Shikimate_DH_fam"/>
</dbReference>
<dbReference type="InterPro" id="IPR027417">
    <property type="entry name" value="P-loop_NTPase"/>
</dbReference>
<dbReference type="Pfam" id="PF01202">
    <property type="entry name" value="SKI"/>
    <property type="match status" value="1"/>
</dbReference>
<dbReference type="SUPFAM" id="SSF52540">
    <property type="entry name" value="P-loop containing nucleoside triphosphate hydrolases"/>
    <property type="match status" value="1"/>
</dbReference>
<dbReference type="GO" id="GO:0009423">
    <property type="term" value="P:chorismate biosynthetic process"/>
    <property type="evidence" value="ECO:0007669"/>
    <property type="project" value="TreeGrafter"/>
</dbReference>
<dbReference type="Pfam" id="PF01487">
    <property type="entry name" value="DHquinase_I"/>
    <property type="match status" value="1"/>
</dbReference>
<dbReference type="InterPro" id="IPR031322">
    <property type="entry name" value="Shikimate/glucono_kinase"/>
</dbReference>
<dbReference type="EMBL" id="JAQJZL010000004">
    <property type="protein sequence ID" value="KAJ6043586.1"/>
    <property type="molecule type" value="Genomic_DNA"/>
</dbReference>
<reference evidence="6" key="1">
    <citation type="journal article" date="2023" name="IMA Fungus">
        <title>Comparative genomic study of the Penicillium genus elucidates a diverse pangenome and 15 lateral gene transfer events.</title>
        <authorList>
            <person name="Petersen C."/>
            <person name="Sorensen T."/>
            <person name="Nielsen M.R."/>
            <person name="Sondergaard T.E."/>
            <person name="Sorensen J.L."/>
            <person name="Fitzpatrick D.A."/>
            <person name="Frisvad J.C."/>
            <person name="Nielsen K.L."/>
        </authorList>
    </citation>
    <scope>NUCLEOTIDE SEQUENCE</scope>
    <source>
        <strain evidence="6">IBT 15450</strain>
    </source>
</reference>
<comment type="similarity">
    <text evidence="1">In the 2nd section; belongs to the type-I 3-dehydroquinase family.</text>
</comment>
<dbReference type="SUPFAM" id="SSF51735">
    <property type="entry name" value="NAD(P)-binding Rossmann-fold domains"/>
    <property type="match status" value="1"/>
</dbReference>
<dbReference type="InterPro" id="IPR036291">
    <property type="entry name" value="NAD(P)-bd_dom_sf"/>
</dbReference>
<dbReference type="InterPro" id="IPR013708">
    <property type="entry name" value="Shikimate_DH-bd_N"/>
</dbReference>
<dbReference type="GO" id="GO:0004764">
    <property type="term" value="F:shikimate 3-dehydrogenase (NADP+) activity"/>
    <property type="evidence" value="ECO:0007669"/>
    <property type="project" value="InterPro"/>
</dbReference>
<dbReference type="Gene3D" id="3.40.50.300">
    <property type="entry name" value="P-loop containing nucleotide triphosphate hydrolases"/>
    <property type="match status" value="1"/>
</dbReference>
<dbReference type="GO" id="GO:0019632">
    <property type="term" value="P:shikimate metabolic process"/>
    <property type="evidence" value="ECO:0007669"/>
    <property type="project" value="TreeGrafter"/>
</dbReference>
<dbReference type="Pfam" id="PF08501">
    <property type="entry name" value="Shikimate_dh_N"/>
    <property type="match status" value="1"/>
</dbReference>
<dbReference type="InterPro" id="IPR006151">
    <property type="entry name" value="Shikm_DH/Glu-tRNA_Rdtase"/>
</dbReference>